<reference evidence="1" key="1">
    <citation type="submission" date="2014-09" db="EMBL/GenBank/DDBJ databases">
        <authorList>
            <person name="Magalhaes I.L.F."/>
            <person name="Oliveira U."/>
            <person name="Santos F.R."/>
            <person name="Vidigal T.H.D.A."/>
            <person name="Brescovit A.D."/>
            <person name="Santos A.J."/>
        </authorList>
    </citation>
    <scope>NUCLEOTIDE SEQUENCE</scope>
    <source>
        <tissue evidence="1">Shoot tissue taken approximately 20 cm above the soil surface</tissue>
    </source>
</reference>
<proteinExistence type="predicted"/>
<name>A0A0A9ESZ4_ARUDO</name>
<organism evidence="1">
    <name type="scientific">Arundo donax</name>
    <name type="common">Giant reed</name>
    <name type="synonym">Donax arundinaceus</name>
    <dbReference type="NCBI Taxonomy" id="35708"/>
    <lineage>
        <taxon>Eukaryota</taxon>
        <taxon>Viridiplantae</taxon>
        <taxon>Streptophyta</taxon>
        <taxon>Embryophyta</taxon>
        <taxon>Tracheophyta</taxon>
        <taxon>Spermatophyta</taxon>
        <taxon>Magnoliopsida</taxon>
        <taxon>Liliopsida</taxon>
        <taxon>Poales</taxon>
        <taxon>Poaceae</taxon>
        <taxon>PACMAD clade</taxon>
        <taxon>Arundinoideae</taxon>
        <taxon>Arundineae</taxon>
        <taxon>Arundo</taxon>
    </lineage>
</organism>
<protein>
    <submittedName>
        <fullName evidence="1">Uncharacterized protein</fullName>
    </submittedName>
</protein>
<accession>A0A0A9ESZ4</accession>
<dbReference type="AlphaFoldDB" id="A0A0A9ESZ4"/>
<dbReference type="EMBL" id="GBRH01198773">
    <property type="protein sequence ID" value="JAD99122.1"/>
    <property type="molecule type" value="Transcribed_RNA"/>
</dbReference>
<reference evidence="1" key="2">
    <citation type="journal article" date="2015" name="Data Brief">
        <title>Shoot transcriptome of the giant reed, Arundo donax.</title>
        <authorList>
            <person name="Barrero R.A."/>
            <person name="Guerrero F.D."/>
            <person name="Moolhuijzen P."/>
            <person name="Goolsby J.A."/>
            <person name="Tidwell J."/>
            <person name="Bellgard S.E."/>
            <person name="Bellgard M.I."/>
        </authorList>
    </citation>
    <scope>NUCLEOTIDE SEQUENCE</scope>
    <source>
        <tissue evidence="1">Shoot tissue taken approximately 20 cm above the soil surface</tissue>
    </source>
</reference>
<evidence type="ECO:0000313" key="1">
    <source>
        <dbReference type="EMBL" id="JAD99122.1"/>
    </source>
</evidence>
<sequence length="55" mass="6303">MRRWCCYSWACPRADVHSHDPTLRRREHKLEPMAAIQTPALDAVTRTGADQIGAR</sequence>